<dbReference type="InterPro" id="IPR002219">
    <property type="entry name" value="PKC_DAG/PE"/>
</dbReference>
<protein>
    <recommendedName>
        <fullName evidence="15">PDZ domain-containing protein 8</fullName>
    </recommendedName>
</protein>
<comment type="subcellular location">
    <subcellularLocation>
        <location evidence="1">Membrane</location>
    </subcellularLocation>
</comment>
<comment type="caution">
    <text evidence="13">The sequence shown here is derived from an EMBL/GenBank/DDBJ whole genome shotgun (WGS) entry which is preliminary data.</text>
</comment>
<dbReference type="InterPro" id="IPR036034">
    <property type="entry name" value="PDZ_sf"/>
</dbReference>
<evidence type="ECO:0008006" key="15">
    <source>
        <dbReference type="Google" id="ProtNLM"/>
    </source>
</evidence>
<dbReference type="InParanoid" id="A0A6L2Q692"/>
<dbReference type="GO" id="GO:0016020">
    <property type="term" value="C:membrane"/>
    <property type="evidence" value="ECO:0007669"/>
    <property type="project" value="UniProtKB-SubCell"/>
</dbReference>
<keyword evidence="4" id="KW-0862">Zinc</keyword>
<dbReference type="InterPro" id="IPR058801">
    <property type="entry name" value="PDZD8_N"/>
</dbReference>
<evidence type="ECO:0000313" key="14">
    <source>
        <dbReference type="Proteomes" id="UP000502823"/>
    </source>
</evidence>
<dbReference type="Pfam" id="PF17820">
    <property type="entry name" value="PDZ_6"/>
    <property type="match status" value="1"/>
</dbReference>
<evidence type="ECO:0000256" key="1">
    <source>
        <dbReference type="ARBA" id="ARBA00004370"/>
    </source>
</evidence>
<feature type="domain" description="Phorbol-ester/DAG-type" evidence="10">
    <location>
        <begin position="625"/>
        <end position="675"/>
    </location>
</feature>
<dbReference type="GO" id="GO:0044233">
    <property type="term" value="C:mitochondria-associated endoplasmic reticulum membrane contact site"/>
    <property type="evidence" value="ECO:0007669"/>
    <property type="project" value="InterPro"/>
</dbReference>
<dbReference type="SMART" id="SM00109">
    <property type="entry name" value="C1"/>
    <property type="match status" value="1"/>
</dbReference>
<dbReference type="PROSITE" id="PS50081">
    <property type="entry name" value="ZF_DAG_PE_2"/>
    <property type="match status" value="1"/>
</dbReference>
<keyword evidence="2" id="KW-0813">Transport</keyword>
<evidence type="ECO:0000256" key="7">
    <source>
        <dbReference type="ARBA" id="ARBA00023136"/>
    </source>
</evidence>
<dbReference type="InterPro" id="IPR000008">
    <property type="entry name" value="C2_dom"/>
</dbReference>
<keyword evidence="14" id="KW-1185">Reference proteome</keyword>
<dbReference type="Proteomes" id="UP000502823">
    <property type="component" value="Unassembled WGS sequence"/>
</dbReference>
<evidence type="ECO:0000256" key="3">
    <source>
        <dbReference type="ARBA" id="ARBA00022723"/>
    </source>
</evidence>
<dbReference type="SUPFAM" id="SSF57889">
    <property type="entry name" value="Cysteine-rich domain"/>
    <property type="match status" value="1"/>
</dbReference>
<evidence type="ECO:0000313" key="13">
    <source>
        <dbReference type="EMBL" id="GFG38278.1"/>
    </source>
</evidence>
<dbReference type="AlphaFoldDB" id="A0A6L2Q692"/>
<dbReference type="PANTHER" id="PTHR21519:SF1">
    <property type="entry name" value="PDZ DOMAIN-CONTAINING PROTEIN 8"/>
    <property type="match status" value="1"/>
</dbReference>
<dbReference type="OrthoDB" id="10004596at2759"/>
<dbReference type="EMBL" id="BLKM01012984">
    <property type="protein sequence ID" value="GFG38278.1"/>
    <property type="molecule type" value="Genomic_DNA"/>
</dbReference>
<evidence type="ECO:0000259" key="9">
    <source>
        <dbReference type="PROSITE" id="PS50004"/>
    </source>
</evidence>
<dbReference type="GO" id="GO:0051560">
    <property type="term" value="P:mitochondrial calcium ion homeostasis"/>
    <property type="evidence" value="ECO:0007669"/>
    <property type="project" value="InterPro"/>
</dbReference>
<proteinExistence type="predicted"/>
<dbReference type="Gene3D" id="2.30.42.10">
    <property type="match status" value="1"/>
</dbReference>
<name>A0A6L2Q692_COPFO</name>
<dbReference type="GO" id="GO:0008289">
    <property type="term" value="F:lipid binding"/>
    <property type="evidence" value="ECO:0007669"/>
    <property type="project" value="UniProtKB-KW"/>
</dbReference>
<dbReference type="PROSITE" id="PS50004">
    <property type="entry name" value="C2"/>
    <property type="match status" value="1"/>
</dbReference>
<keyword evidence="7" id="KW-0472">Membrane</keyword>
<evidence type="ECO:0000259" key="10">
    <source>
        <dbReference type="PROSITE" id="PS50081"/>
    </source>
</evidence>
<reference evidence="14" key="1">
    <citation type="submission" date="2020-01" db="EMBL/GenBank/DDBJ databases">
        <title>Draft genome sequence of the Termite Coptotermes fromosanus.</title>
        <authorList>
            <person name="Itakura S."/>
            <person name="Yosikawa Y."/>
            <person name="Umezawa K."/>
        </authorList>
    </citation>
    <scope>NUCLEOTIDE SEQUENCE [LARGE SCALE GENOMIC DNA]</scope>
</reference>
<dbReference type="PROSITE" id="PS00479">
    <property type="entry name" value="ZF_DAG_PE_1"/>
    <property type="match status" value="1"/>
</dbReference>
<evidence type="ECO:0000256" key="4">
    <source>
        <dbReference type="ARBA" id="ARBA00022833"/>
    </source>
</evidence>
<dbReference type="InterPro" id="IPR041489">
    <property type="entry name" value="PDZ_6"/>
</dbReference>
<dbReference type="CDD" id="cd21674">
    <property type="entry name" value="SMP_PDZD8"/>
    <property type="match status" value="1"/>
</dbReference>
<dbReference type="Gene3D" id="2.60.40.150">
    <property type="entry name" value="C2 domain"/>
    <property type="match status" value="1"/>
</dbReference>
<gene>
    <name evidence="13" type="ORF">Cfor_08923</name>
</gene>
<dbReference type="Gene3D" id="3.30.60.20">
    <property type="match status" value="1"/>
</dbReference>
<keyword evidence="6" id="KW-0446">Lipid-binding</keyword>
<feature type="domain" description="SMP-LTD" evidence="12">
    <location>
        <begin position="21"/>
        <end position="206"/>
    </location>
</feature>
<evidence type="ECO:0000256" key="8">
    <source>
        <dbReference type="SAM" id="MobiDB-lite"/>
    </source>
</evidence>
<dbReference type="InterPro" id="IPR039275">
    <property type="entry name" value="PDZD8"/>
</dbReference>
<dbReference type="SMART" id="SM00228">
    <property type="entry name" value="PDZ"/>
    <property type="match status" value="1"/>
</dbReference>
<accession>A0A6L2Q692</accession>
<keyword evidence="3" id="KW-0479">Metal-binding</keyword>
<evidence type="ECO:0000256" key="5">
    <source>
        <dbReference type="ARBA" id="ARBA00023055"/>
    </source>
</evidence>
<dbReference type="CDD" id="cd20825">
    <property type="entry name" value="C1_PDZD8"/>
    <property type="match status" value="1"/>
</dbReference>
<dbReference type="GO" id="GO:0005739">
    <property type="term" value="C:mitochondrion"/>
    <property type="evidence" value="ECO:0007669"/>
    <property type="project" value="GOC"/>
</dbReference>
<dbReference type="GO" id="GO:1990456">
    <property type="term" value="P:mitochondrion-endoplasmic reticulum membrane tethering"/>
    <property type="evidence" value="ECO:0007669"/>
    <property type="project" value="InterPro"/>
</dbReference>
<evidence type="ECO:0000256" key="6">
    <source>
        <dbReference type="ARBA" id="ARBA00023121"/>
    </source>
</evidence>
<feature type="non-terminal residue" evidence="13">
    <location>
        <position position="923"/>
    </location>
</feature>
<feature type="domain" description="PDZ" evidence="11">
    <location>
        <begin position="273"/>
        <end position="356"/>
    </location>
</feature>
<dbReference type="Pfam" id="PF26547">
    <property type="entry name" value="PDZD8_N"/>
    <property type="match status" value="1"/>
</dbReference>
<dbReference type="InterPro" id="IPR001478">
    <property type="entry name" value="PDZ"/>
</dbReference>
<dbReference type="PROSITE" id="PS50106">
    <property type="entry name" value="PDZ"/>
    <property type="match status" value="1"/>
</dbReference>
<dbReference type="InterPro" id="IPR046349">
    <property type="entry name" value="C1-like_sf"/>
</dbReference>
<sequence>MLQSLVDALQSSDIPKRESCLALNLLFQFLFKELRNAEKVRRWFRHKLSLEFEELLTRTTTGKLFDCVSIRDLCLGTQFPTIKSMSVKDVVLHPQYHHIETLELCLDLEYSGGFQLSIDANMVLGKAAYLSVKVTHLSGQARLHFTRHPYTHWSFSFFGDPVLELQVESQFQGRPLPQITSIIVSQIRKSLKKKHTLPNYKLRYKPFFPKSEPGEEMEESTACSPGMLQVTIIEVTRLMANLVEGDIYCSLAVDSTAWVEMVQSETLSFMTLDLAVFKNPLQQLGILFKQEFIAERYQACIVVETVMPQSPASAADVRCGDIVVAVDGKRITSMAQAARIIKGTGDKFTIRVERKLNLKAQPPESADNDMPKVGNFAASCSEGVGELISSCSEPMANVDLIDIQTENKTPPEAEYDDCQSPPTKTLIVKKKKAFDHLEQFSSIMEECDPYAERSLQVCRAVDRDTACYKCMYQEKKASIVVFDESLTFQIHEQHRYLNVSVWSKSENVTKVVGRGDRDVLLGHISIPLSAVISECCATKLGHHIKSYFLLPPEPHVAMSHNHKLSGHSGFEPCLCYGDILLSFLYVGQTGRPPTRPTLSPVKSVPVSPQLLLPRPEQTEEVGKKQHEFVRTHFHRTTQCEFCGKKIWLKDAVQCGDCAMTCHKKCETKCQMGTVCTPHGSQRRASALPEDVSQSRGLELLVPPTQARRASAQPEIITTVAGDGDSMPQGQRRGIGSLLATVASAAQARSLKRVGSANNLAPPTMANSNHLSRSLPPSPQHSPAGSRKASLVGNPFQFPHSLLDSDAGDDVSAALDHLLQHPNDEDLMSVAKSTGKELYSNLSPPQRKEKIDKMISKLKVAIDEETQRRMELAQKVHETTDPSEHTRIAFLIGKSDEKVQALAVLMLHFCAGLQHIQDQVEASK</sequence>
<dbReference type="InterPro" id="IPR031468">
    <property type="entry name" value="SMP_LBD"/>
</dbReference>
<feature type="domain" description="C2" evidence="9">
    <location>
        <begin position="405"/>
        <end position="542"/>
    </location>
</feature>
<feature type="compositionally biased region" description="Polar residues" evidence="8">
    <location>
        <begin position="755"/>
        <end position="771"/>
    </location>
</feature>
<evidence type="ECO:0000259" key="11">
    <source>
        <dbReference type="PROSITE" id="PS50106"/>
    </source>
</evidence>
<dbReference type="GO" id="GO:0006869">
    <property type="term" value="P:lipid transport"/>
    <property type="evidence" value="ECO:0007669"/>
    <property type="project" value="UniProtKB-KW"/>
</dbReference>
<dbReference type="InterPro" id="IPR035892">
    <property type="entry name" value="C2_domain_sf"/>
</dbReference>
<dbReference type="FunCoup" id="A0A6L2Q692">
    <property type="interactions" value="139"/>
</dbReference>
<feature type="region of interest" description="Disordered" evidence="8">
    <location>
        <begin position="753"/>
        <end position="792"/>
    </location>
</feature>
<keyword evidence="5" id="KW-0445">Lipid transport</keyword>
<organism evidence="13 14">
    <name type="scientific">Coptotermes formosanus</name>
    <name type="common">Formosan subterranean termite</name>
    <dbReference type="NCBI Taxonomy" id="36987"/>
    <lineage>
        <taxon>Eukaryota</taxon>
        <taxon>Metazoa</taxon>
        <taxon>Ecdysozoa</taxon>
        <taxon>Arthropoda</taxon>
        <taxon>Hexapoda</taxon>
        <taxon>Insecta</taxon>
        <taxon>Pterygota</taxon>
        <taxon>Neoptera</taxon>
        <taxon>Polyneoptera</taxon>
        <taxon>Dictyoptera</taxon>
        <taxon>Blattodea</taxon>
        <taxon>Blattoidea</taxon>
        <taxon>Termitoidae</taxon>
        <taxon>Rhinotermitidae</taxon>
        <taxon>Coptotermes</taxon>
    </lineage>
</organism>
<evidence type="ECO:0000259" key="12">
    <source>
        <dbReference type="PROSITE" id="PS51847"/>
    </source>
</evidence>
<dbReference type="GO" id="GO:0046872">
    <property type="term" value="F:metal ion binding"/>
    <property type="evidence" value="ECO:0007669"/>
    <property type="project" value="UniProtKB-KW"/>
</dbReference>
<evidence type="ECO:0000256" key="2">
    <source>
        <dbReference type="ARBA" id="ARBA00022448"/>
    </source>
</evidence>
<dbReference type="SUPFAM" id="SSF50156">
    <property type="entry name" value="PDZ domain-like"/>
    <property type="match status" value="1"/>
</dbReference>
<dbReference type="PROSITE" id="PS51847">
    <property type="entry name" value="SMP"/>
    <property type="match status" value="1"/>
</dbReference>
<dbReference type="PANTHER" id="PTHR21519">
    <property type="entry name" value="PDZ DOMAIN-CONTAINING PROTEIN 8"/>
    <property type="match status" value="1"/>
</dbReference>